<keyword evidence="2 3" id="KW-0732">Signal</keyword>
<protein>
    <submittedName>
        <fullName evidence="5">Amino acid ABC transporter</fullName>
    </submittedName>
</protein>
<dbReference type="EMBL" id="LGSI01000020">
    <property type="protein sequence ID" value="OCR26078.1"/>
    <property type="molecule type" value="Genomic_DNA"/>
</dbReference>
<feature type="chain" id="PRO_5008892362" evidence="3">
    <location>
        <begin position="23"/>
        <end position="263"/>
    </location>
</feature>
<dbReference type="Proteomes" id="UP000093104">
    <property type="component" value="Unassembled WGS sequence"/>
</dbReference>
<evidence type="ECO:0000256" key="3">
    <source>
        <dbReference type="SAM" id="SignalP"/>
    </source>
</evidence>
<dbReference type="InterPro" id="IPR001638">
    <property type="entry name" value="Solute-binding_3/MltF_N"/>
</dbReference>
<gene>
    <name evidence="5" type="ORF">AFK24_05890</name>
</gene>
<proteinExistence type="inferred from homology"/>
<sequence length="263" mass="28484">MNIKRLFTLFTVLSVLSVGAHAAPDDLELLKPGQLKVATLGTFPPFTMRSPNGQLDGLEIRVMKEIAKRLNLEYTPMLVQWDSLLVALEANQFDVSTAAMDITPARQKQIVFSDGWIESGARILTPLDSSIKSAADLKGKRVGTQVSSTYAVLAEEHGAVVKSYKSESDTVQDLANHNVEAVITDAITGAYLIKHVGLPITMTDDYVSHIQKGFAFKKGKPKLVAAVNKALADMQADGTYAKLTSDLIGYDPAPKDPVRSLAQ</sequence>
<dbReference type="OrthoDB" id="9768183at2"/>
<dbReference type="PANTHER" id="PTHR35936">
    <property type="entry name" value="MEMBRANE-BOUND LYTIC MUREIN TRANSGLYCOSYLASE F"/>
    <property type="match status" value="1"/>
</dbReference>
<evidence type="ECO:0000313" key="5">
    <source>
        <dbReference type="EMBL" id="OCR26078.1"/>
    </source>
</evidence>
<dbReference type="AlphaFoldDB" id="A0A1C7ZC32"/>
<dbReference type="RefSeq" id="WP_065832343.1">
    <property type="nucleotide sequence ID" value="NZ_LGSI01000020.1"/>
</dbReference>
<dbReference type="PATRIC" id="fig|317.243.peg.4206"/>
<dbReference type="SUPFAM" id="SSF53850">
    <property type="entry name" value="Periplasmic binding protein-like II"/>
    <property type="match status" value="1"/>
</dbReference>
<evidence type="ECO:0000313" key="6">
    <source>
        <dbReference type="Proteomes" id="UP000093104"/>
    </source>
</evidence>
<dbReference type="Pfam" id="PF00497">
    <property type="entry name" value="SBP_bac_3"/>
    <property type="match status" value="1"/>
</dbReference>
<evidence type="ECO:0000256" key="1">
    <source>
        <dbReference type="ARBA" id="ARBA00010333"/>
    </source>
</evidence>
<dbReference type="SMART" id="SM00062">
    <property type="entry name" value="PBPb"/>
    <property type="match status" value="1"/>
</dbReference>
<comment type="similarity">
    <text evidence="1">Belongs to the bacterial solute-binding protein 3 family.</text>
</comment>
<name>A0A1C7ZC32_PSESX</name>
<organism evidence="5 6">
    <name type="scientific">Pseudomonas syringae</name>
    <dbReference type="NCBI Taxonomy" id="317"/>
    <lineage>
        <taxon>Bacteria</taxon>
        <taxon>Pseudomonadati</taxon>
        <taxon>Pseudomonadota</taxon>
        <taxon>Gammaproteobacteria</taxon>
        <taxon>Pseudomonadales</taxon>
        <taxon>Pseudomonadaceae</taxon>
        <taxon>Pseudomonas</taxon>
    </lineage>
</organism>
<reference evidence="5 6" key="1">
    <citation type="submission" date="2015-07" db="EMBL/GenBank/DDBJ databases">
        <title>Draft genome sequence of a diazotrophic, plant growth-promoting rhizobacterium of the Pseudomonas syringae complex.</title>
        <authorList>
            <person name="Patten C.L."/>
            <person name="Jeong H."/>
        </authorList>
    </citation>
    <scope>NUCLEOTIDE SEQUENCE [LARGE SCALE GENOMIC DNA]</scope>
    <source>
        <strain evidence="5 6">GR12-2</strain>
    </source>
</reference>
<dbReference type="PANTHER" id="PTHR35936:SF19">
    <property type="entry name" value="AMINO-ACID-BINDING PROTEIN YXEM-RELATED"/>
    <property type="match status" value="1"/>
</dbReference>
<comment type="caution">
    <text evidence="5">The sequence shown here is derived from an EMBL/GenBank/DDBJ whole genome shotgun (WGS) entry which is preliminary data.</text>
</comment>
<dbReference type="Gene3D" id="3.40.190.10">
    <property type="entry name" value="Periplasmic binding protein-like II"/>
    <property type="match status" value="2"/>
</dbReference>
<accession>A0A1C7ZC32</accession>
<feature type="domain" description="Solute-binding protein family 3/N-terminal" evidence="4">
    <location>
        <begin position="34"/>
        <end position="251"/>
    </location>
</feature>
<evidence type="ECO:0000259" key="4">
    <source>
        <dbReference type="SMART" id="SM00062"/>
    </source>
</evidence>
<feature type="signal peptide" evidence="3">
    <location>
        <begin position="1"/>
        <end position="22"/>
    </location>
</feature>
<dbReference type="CDD" id="cd13626">
    <property type="entry name" value="PBP2_Cystine_like"/>
    <property type="match status" value="1"/>
</dbReference>
<evidence type="ECO:0000256" key="2">
    <source>
        <dbReference type="ARBA" id="ARBA00022729"/>
    </source>
</evidence>